<gene>
    <name evidence="1" type="ORF">ABS765_15315</name>
</gene>
<evidence type="ECO:0000313" key="2">
    <source>
        <dbReference type="Proteomes" id="UP001629058"/>
    </source>
</evidence>
<dbReference type="Proteomes" id="UP001629058">
    <property type="component" value="Unassembled WGS sequence"/>
</dbReference>
<reference evidence="1 2" key="1">
    <citation type="submission" date="2024-06" db="EMBL/GenBank/DDBJ databases">
        <authorList>
            <person name="Kaempfer P."/>
            <person name="Viver T."/>
        </authorList>
    </citation>
    <scope>NUCLEOTIDE SEQUENCE [LARGE SCALE GENOMIC DNA]</scope>
    <source>
        <strain evidence="1 2">ST-37</strain>
    </source>
</reference>
<organism evidence="1 2">
    <name type="scientific">Chryseobacterium terrae</name>
    <dbReference type="NCBI Taxonomy" id="3163299"/>
    <lineage>
        <taxon>Bacteria</taxon>
        <taxon>Pseudomonadati</taxon>
        <taxon>Bacteroidota</taxon>
        <taxon>Flavobacteriia</taxon>
        <taxon>Flavobacteriales</taxon>
        <taxon>Weeksellaceae</taxon>
        <taxon>Chryseobacterium group</taxon>
        <taxon>Chryseobacterium</taxon>
    </lineage>
</organism>
<comment type="caution">
    <text evidence="1">The sequence shown here is derived from an EMBL/GenBank/DDBJ whole genome shotgun (WGS) entry which is preliminary data.</text>
</comment>
<name>A0ABW8Y7U3_9FLAO</name>
<evidence type="ECO:0008006" key="3">
    <source>
        <dbReference type="Google" id="ProtNLM"/>
    </source>
</evidence>
<evidence type="ECO:0000313" key="1">
    <source>
        <dbReference type="EMBL" id="MFL9835396.1"/>
    </source>
</evidence>
<dbReference type="Gene3D" id="3.30.2310.20">
    <property type="entry name" value="RelE-like"/>
    <property type="match status" value="1"/>
</dbReference>
<keyword evidence="2" id="KW-1185">Reference proteome</keyword>
<proteinExistence type="predicted"/>
<dbReference type="InterPro" id="IPR035093">
    <property type="entry name" value="RelE/ParE_toxin_dom_sf"/>
</dbReference>
<protein>
    <recommendedName>
        <fullName evidence="3">Plasmid stabilization system protein ParE</fullName>
    </recommendedName>
</protein>
<sequence length="100" mass="12090">MRVVFSKIANDSYEDIIEFLSKTWTEKEITVFVNDVTLIVSKLKEGKFNLYQKYSKDIRSALIGRKHVRMYFKRESKNQINILFFFDMRQNPQKIFELLK</sequence>
<accession>A0ABW8Y7U3</accession>
<dbReference type="EMBL" id="JBELPY010000012">
    <property type="protein sequence ID" value="MFL9835396.1"/>
    <property type="molecule type" value="Genomic_DNA"/>
</dbReference>